<gene>
    <name evidence="2" type="ORF">L3X38_030166</name>
</gene>
<dbReference type="SUPFAM" id="SSF141562">
    <property type="entry name" value="At5g01610-like"/>
    <property type="match status" value="1"/>
</dbReference>
<evidence type="ECO:0000313" key="3">
    <source>
        <dbReference type="Proteomes" id="UP001054821"/>
    </source>
</evidence>
<evidence type="ECO:0000256" key="1">
    <source>
        <dbReference type="SAM" id="Phobius"/>
    </source>
</evidence>
<reference evidence="2 3" key="1">
    <citation type="journal article" date="2022" name="G3 (Bethesda)">
        <title>Whole-genome sequence and methylome profiling of the almond [Prunus dulcis (Mill.) D.A. Webb] cultivar 'Nonpareil'.</title>
        <authorList>
            <person name="D'Amico-Willman K.M."/>
            <person name="Ouma W.Z."/>
            <person name="Meulia T."/>
            <person name="Sideli G.M."/>
            <person name="Gradziel T.M."/>
            <person name="Fresnedo-Ramirez J."/>
        </authorList>
    </citation>
    <scope>NUCLEOTIDE SEQUENCE [LARGE SCALE GENOMIC DNA]</scope>
    <source>
        <strain evidence="2">Clone GOH B32 T37-40</strain>
    </source>
</reference>
<evidence type="ECO:0000313" key="2">
    <source>
        <dbReference type="EMBL" id="KAI5321095.1"/>
    </source>
</evidence>
<keyword evidence="3" id="KW-1185">Reference proteome</keyword>
<dbReference type="InterPro" id="IPR036758">
    <property type="entry name" value="At5g01610-like"/>
</dbReference>
<accession>A0AAD4V9R8</accession>
<feature type="transmembrane region" description="Helical" evidence="1">
    <location>
        <begin position="6"/>
        <end position="27"/>
    </location>
</feature>
<sequence length="195" mass="22277">MASSIAQISFYLLILTFFSETHFGLSLRDLKSDPNRPSTTAQSITDVHDLLPKYGLPKGLLPDNVNSYTLSEDGSFEIYLESPCYVHFDQLVYYNKNIKGKLSYGLIKDPTPLSFMLELCLRNCLLNSLRIFLYVKARPAKELMWTQSEEQNAQGTHCMEEEYSRQIFRSLLAVILCFLLLLFQVASIQVANISK</sequence>
<dbReference type="AlphaFoldDB" id="A0AAD4V9R8"/>
<evidence type="ECO:0008006" key="4">
    <source>
        <dbReference type="Google" id="ProtNLM"/>
    </source>
</evidence>
<dbReference type="EMBL" id="JAJFAZ020000006">
    <property type="protein sequence ID" value="KAI5321095.1"/>
    <property type="molecule type" value="Genomic_DNA"/>
</dbReference>
<name>A0AAD4V9R8_PRUDU</name>
<dbReference type="InterPro" id="IPR007493">
    <property type="entry name" value="DUF538"/>
</dbReference>
<organism evidence="2 3">
    <name type="scientific">Prunus dulcis</name>
    <name type="common">Almond</name>
    <name type="synonym">Amygdalus dulcis</name>
    <dbReference type="NCBI Taxonomy" id="3755"/>
    <lineage>
        <taxon>Eukaryota</taxon>
        <taxon>Viridiplantae</taxon>
        <taxon>Streptophyta</taxon>
        <taxon>Embryophyta</taxon>
        <taxon>Tracheophyta</taxon>
        <taxon>Spermatophyta</taxon>
        <taxon>Magnoliopsida</taxon>
        <taxon>eudicotyledons</taxon>
        <taxon>Gunneridae</taxon>
        <taxon>Pentapetalae</taxon>
        <taxon>rosids</taxon>
        <taxon>fabids</taxon>
        <taxon>Rosales</taxon>
        <taxon>Rosaceae</taxon>
        <taxon>Amygdaloideae</taxon>
        <taxon>Amygdaleae</taxon>
        <taxon>Prunus</taxon>
    </lineage>
</organism>
<dbReference type="Gene3D" id="2.30.240.10">
    <property type="entry name" value="At5g01610-like"/>
    <property type="match status" value="1"/>
</dbReference>
<dbReference type="Proteomes" id="UP001054821">
    <property type="component" value="Chromosome 6"/>
</dbReference>
<proteinExistence type="predicted"/>
<protein>
    <recommendedName>
        <fullName evidence="4">Transmembrane protein</fullName>
    </recommendedName>
</protein>
<dbReference type="Pfam" id="PF04398">
    <property type="entry name" value="DUF538"/>
    <property type="match status" value="1"/>
</dbReference>
<keyword evidence="1" id="KW-0472">Membrane</keyword>
<comment type="caution">
    <text evidence="2">The sequence shown here is derived from an EMBL/GenBank/DDBJ whole genome shotgun (WGS) entry which is preliminary data.</text>
</comment>
<dbReference type="PANTHER" id="PTHR31676:SF96">
    <property type="entry name" value="EXPRESSED PROTEIN"/>
    <property type="match status" value="1"/>
</dbReference>
<feature type="transmembrane region" description="Helical" evidence="1">
    <location>
        <begin position="171"/>
        <end position="191"/>
    </location>
</feature>
<keyword evidence="1" id="KW-0812">Transmembrane</keyword>
<keyword evidence="1" id="KW-1133">Transmembrane helix</keyword>
<dbReference type="PANTHER" id="PTHR31676">
    <property type="entry name" value="T31J12.3 PROTEIN-RELATED"/>
    <property type="match status" value="1"/>
</dbReference>